<dbReference type="STRING" id="588581.Cpap_0074"/>
<reference evidence="1" key="2">
    <citation type="submission" date="2011-01" db="EMBL/GenBank/DDBJ databases">
        <title>The Non-contiguous Finished genome of Clostridium papyrosolvens.</title>
        <authorList>
            <person name="Lucas S."/>
            <person name="Copeland A."/>
            <person name="Lapidus A."/>
            <person name="Cheng J.-F."/>
            <person name="Goodwin L."/>
            <person name="Pitluck S."/>
            <person name="Misra M."/>
            <person name="Chertkov O."/>
            <person name="Detter J.C."/>
            <person name="Han C."/>
            <person name="Tapia R."/>
            <person name="Land M."/>
            <person name="Hauser L."/>
            <person name="Kyrpides N."/>
            <person name="Ivanova N."/>
            <person name="Pagani I."/>
            <person name="Mouttaki H."/>
            <person name="He Z."/>
            <person name="Zhou J."/>
            <person name="Hemme C.L."/>
            <person name="Woyke T."/>
        </authorList>
    </citation>
    <scope>NUCLEOTIDE SEQUENCE [LARGE SCALE GENOMIC DNA]</scope>
    <source>
        <strain evidence="1">DSM 2782</strain>
    </source>
</reference>
<organism evidence="1 2">
    <name type="scientific">Ruminiclostridium papyrosolvens DSM 2782</name>
    <dbReference type="NCBI Taxonomy" id="588581"/>
    <lineage>
        <taxon>Bacteria</taxon>
        <taxon>Bacillati</taxon>
        <taxon>Bacillota</taxon>
        <taxon>Clostridia</taxon>
        <taxon>Eubacteriales</taxon>
        <taxon>Oscillospiraceae</taxon>
        <taxon>Ruminiclostridium</taxon>
    </lineage>
</organism>
<gene>
    <name evidence="1" type="ORF">Cpap_0074</name>
</gene>
<accession>F1TIP7</accession>
<sequence>MKIKDYEDNLSIEALNMLKEFLPRQKKIEQEVLKIPVMALIWGASPSIESKLGDIRRELREVLRKEGHLAMFSEELCQEDSKLSIRAQQLIQAQEFDLIISIPGPHGSIAEIHDFTSDNRVRNKILLFLDKTYENGYSYQSLFAIGNTLGCKIVIYENEDDYSTILHTTLNEINSIRECKFLFGRCY</sequence>
<dbReference type="EMBL" id="ACXX02000021">
    <property type="protein sequence ID" value="EGD45746.1"/>
    <property type="molecule type" value="Genomic_DNA"/>
</dbReference>
<dbReference type="Proteomes" id="UP000003860">
    <property type="component" value="Unassembled WGS sequence"/>
</dbReference>
<name>F1TIP7_9FIRM</name>
<evidence type="ECO:0008006" key="3">
    <source>
        <dbReference type="Google" id="ProtNLM"/>
    </source>
</evidence>
<dbReference type="AlphaFoldDB" id="F1TIP7"/>
<protein>
    <recommendedName>
        <fullName evidence="3">Nucleoside 2-deoxyribosyltransferase</fullName>
    </recommendedName>
</protein>
<dbReference type="OrthoDB" id="9865387at2"/>
<dbReference type="RefSeq" id="WP_004622581.1">
    <property type="nucleotide sequence ID" value="NZ_ACXX02000021.1"/>
</dbReference>
<evidence type="ECO:0000313" key="2">
    <source>
        <dbReference type="Proteomes" id="UP000003860"/>
    </source>
</evidence>
<comment type="caution">
    <text evidence="1">The sequence shown here is derived from an EMBL/GenBank/DDBJ whole genome shotgun (WGS) entry which is preliminary data.</text>
</comment>
<proteinExistence type="predicted"/>
<keyword evidence="2" id="KW-1185">Reference proteome</keyword>
<evidence type="ECO:0000313" key="1">
    <source>
        <dbReference type="EMBL" id="EGD45746.1"/>
    </source>
</evidence>
<reference evidence="1" key="1">
    <citation type="submission" date="2009-07" db="EMBL/GenBank/DDBJ databases">
        <authorList>
            <consortium name="US DOE Joint Genome Institute (JGI-PGF)"/>
            <person name="Lucas S."/>
            <person name="Copeland A."/>
            <person name="Lapidus A."/>
            <person name="Glavina del Rio T."/>
            <person name="Tice H."/>
            <person name="Bruce D."/>
            <person name="Goodwin L."/>
            <person name="Pitluck S."/>
            <person name="Larimer F."/>
            <person name="Land M.L."/>
            <person name="Mouttaki H."/>
            <person name="He Z."/>
            <person name="Zhou J."/>
            <person name="Hemme C.L."/>
        </authorList>
    </citation>
    <scope>NUCLEOTIDE SEQUENCE [LARGE SCALE GENOMIC DNA]</scope>
    <source>
        <strain evidence="1">DSM 2782</strain>
    </source>
</reference>